<evidence type="ECO:0000313" key="3">
    <source>
        <dbReference type="EMBL" id="CUC10170.1"/>
    </source>
</evidence>
<feature type="region of interest" description="Disordered" evidence="2">
    <location>
        <begin position="331"/>
        <end position="451"/>
    </location>
</feature>
<feature type="compositionally biased region" description="Polar residues" evidence="2">
    <location>
        <begin position="273"/>
        <end position="297"/>
    </location>
</feature>
<feature type="region of interest" description="Disordered" evidence="2">
    <location>
        <begin position="163"/>
        <end position="212"/>
    </location>
</feature>
<feature type="coiled-coil region" evidence="1">
    <location>
        <begin position="467"/>
        <end position="561"/>
    </location>
</feature>
<feature type="compositionally biased region" description="Low complexity" evidence="2">
    <location>
        <begin position="171"/>
        <end position="194"/>
    </location>
</feature>
<organism evidence="3">
    <name type="scientific">Chromera velia CCMP2878</name>
    <dbReference type="NCBI Taxonomy" id="1169474"/>
    <lineage>
        <taxon>Eukaryota</taxon>
        <taxon>Sar</taxon>
        <taxon>Alveolata</taxon>
        <taxon>Colpodellida</taxon>
        <taxon>Chromeraceae</taxon>
        <taxon>Chromera</taxon>
    </lineage>
</organism>
<dbReference type="AlphaFoldDB" id="A0A0K6S914"/>
<dbReference type="VEuPathDB" id="CryptoDB:Cvel_1088"/>
<name>A0A0K6S914_9ALVE</name>
<keyword evidence="1" id="KW-0175">Coiled coil</keyword>
<accession>A0A0K6S914</accession>
<feature type="region of interest" description="Disordered" evidence="2">
    <location>
        <begin position="57"/>
        <end position="80"/>
    </location>
</feature>
<feature type="region of interest" description="Disordered" evidence="2">
    <location>
        <begin position="849"/>
        <end position="910"/>
    </location>
</feature>
<evidence type="ECO:0000256" key="1">
    <source>
        <dbReference type="SAM" id="Coils"/>
    </source>
</evidence>
<feature type="compositionally biased region" description="Polar residues" evidence="2">
    <location>
        <begin position="428"/>
        <end position="450"/>
    </location>
</feature>
<protein>
    <submittedName>
        <fullName evidence="3">Uncharacterized protein</fullName>
    </submittedName>
</protein>
<feature type="compositionally biased region" description="Polar residues" evidence="2">
    <location>
        <begin position="877"/>
        <end position="893"/>
    </location>
</feature>
<feature type="region of interest" description="Disordered" evidence="2">
    <location>
        <begin position="640"/>
        <end position="737"/>
    </location>
</feature>
<feature type="compositionally biased region" description="Polar residues" evidence="2">
    <location>
        <begin position="105"/>
        <end position="115"/>
    </location>
</feature>
<feature type="compositionally biased region" description="Polar residues" evidence="2">
    <location>
        <begin position="57"/>
        <end position="73"/>
    </location>
</feature>
<feature type="compositionally biased region" description="Gly residues" evidence="2">
    <location>
        <begin position="977"/>
        <end position="992"/>
    </location>
</feature>
<proteinExistence type="predicted"/>
<dbReference type="EMBL" id="CDMZ01002838">
    <property type="protein sequence ID" value="CUC10170.1"/>
    <property type="molecule type" value="Genomic_DNA"/>
</dbReference>
<feature type="region of interest" description="Disordered" evidence="2">
    <location>
        <begin position="96"/>
        <end position="130"/>
    </location>
</feature>
<evidence type="ECO:0000256" key="2">
    <source>
        <dbReference type="SAM" id="MobiDB-lite"/>
    </source>
</evidence>
<reference evidence="3" key="1">
    <citation type="submission" date="2014-11" db="EMBL/GenBank/DDBJ databases">
        <title>Molecular phylogeny of cliff fern family Woodsiaceae with morphological implications.</title>
        <authorList>
            <person name="Shao Y.-Z."/>
            <person name="Wei R."/>
            <person name="Zhang X.-C."/>
        </authorList>
    </citation>
    <scope>NUCLEOTIDE SEQUENCE</scope>
</reference>
<feature type="region of interest" description="Disordered" evidence="2">
    <location>
        <begin position="758"/>
        <end position="795"/>
    </location>
</feature>
<sequence length="1026" mass="111162">MHYNITRHSRKAQSVDNQVASCSEAFRNRLLSVYGTSENRPIQNNVRVAVHVSRTSSPVKDNNFGQKSASVSGVRSKRSDCPSEFLDFSRARSLAEVQANESEEPSPSRTNTVRQYTKPDPAAIQPDAKRLSRVLDRVNRYMEAKHPRTSGGGGGKLLQHTLASKRNSRVASRLAAASTSPLSSSSPLPQPLSSRVSPGTSPKAHERRSKSLLVPASLKNFPENENAFPYSSCHPALDPSENLFYESSSVSPRDSAAKSREIRRKLTKMLETPRSQRSCSVSQETLSGEKNAGTSESVDTELHVGLPVEKEARCHSFRDAFSERVREIQRARRGSRGVSAPHPESHRFSSEFVPPPRTRILACERSNSESTSSDDDQEPAASPLDRPSSQQPLDQEEKPAVPEAEPGAQQKGHPAPRVCEQSEVAALQSAQRASVGAATQTTTERGTASETVEKKMEQEVMEAHKMVLQRDREIANLKRQLEDLQEVTEAVVRERDIASEKLTAADASMAATKLEAEMARKRHEKEVEERRLQETAMRKEADRLRNECETLRQRLSASEERSESHVPQRSLRKLAVPSLQLGEIERSRVLRALAGVDREFRLAGLHLRAPAERALRHLRETVKGVLESHKRLEGKVSTLTDMMPKVGPPHGPSAKVSMRTSAPAEDASHVPTHPDPPTRTPSCLSQGPATGRLGVSRTRTAATARQGGGPSGRSGAVSAPGRARPPSPPGGFVSDRFPENLHAHHANTNFLEILEASRPDRLTPQTHKHGTGVSRGRGRNTEGSRSVPIQPGGGICDQNEKDIMMEMSLMQHIHAIRGLAEDAKMNPIEPEELPPSPLPSSSRLLLLPVNASRDGNGPRRPPRSSLQVEPRAAVSSLPRSSGISVCSGTSYMPQNPAGADRGSARDPDAYSRWEDEDALGLLEGALALAPSGRGDHSSRMASGRRAGGTVKAGRYSRSPLCHKACLPQNQSSPPAARGGGSAYRQVGRGGGSDSAVRKRGGGGAARSSLQPGPSRGVSRLAVDVRV</sequence>
<feature type="region of interest" description="Disordered" evidence="2">
    <location>
        <begin position="270"/>
        <end position="300"/>
    </location>
</feature>
<gene>
    <name evidence="3" type="ORF">Cvel_1088.t1.CR1</name>
</gene>
<feature type="region of interest" description="Disordered" evidence="2">
    <location>
        <begin position="929"/>
        <end position="1026"/>
    </location>
</feature>